<dbReference type="Proteomes" id="UP001306950">
    <property type="component" value="Unassembled WGS sequence"/>
</dbReference>
<reference evidence="3 4" key="1">
    <citation type="submission" date="2024-02" db="EMBL/GenBank/DDBJ databases">
        <title>A nitrogen-fixing paenibacillus bacterium.</title>
        <authorList>
            <person name="Zhang W.L."/>
            <person name="Chen S.F."/>
        </authorList>
    </citation>
    <scope>NUCLEOTIDE SEQUENCE [LARGE SCALE GENOMIC DNA]</scope>
    <source>
        <strain evidence="3 4">M1</strain>
    </source>
</reference>
<feature type="domain" description="Solute-binding protein family 5" evidence="2">
    <location>
        <begin position="91"/>
        <end position="467"/>
    </location>
</feature>
<feature type="chain" id="PRO_5047181335" evidence="1">
    <location>
        <begin position="32"/>
        <end position="545"/>
    </location>
</feature>
<proteinExistence type="predicted"/>
<accession>A0ABU7VVT0</accession>
<dbReference type="RefSeq" id="WP_331848078.1">
    <property type="nucleotide sequence ID" value="NZ_JAZHPZ010000010.1"/>
</dbReference>
<organism evidence="3 4">
    <name type="scientific">Paenibacillus haidiansis</name>
    <dbReference type="NCBI Taxonomy" id="1574488"/>
    <lineage>
        <taxon>Bacteria</taxon>
        <taxon>Bacillati</taxon>
        <taxon>Bacillota</taxon>
        <taxon>Bacilli</taxon>
        <taxon>Bacillales</taxon>
        <taxon>Paenibacillaceae</taxon>
        <taxon>Paenibacillus</taxon>
    </lineage>
</organism>
<protein>
    <submittedName>
        <fullName evidence="3">ABC transporter substrate-binding protein</fullName>
    </submittedName>
</protein>
<evidence type="ECO:0000313" key="3">
    <source>
        <dbReference type="EMBL" id="MEF2967865.1"/>
    </source>
</evidence>
<comment type="caution">
    <text evidence="3">The sequence shown here is derived from an EMBL/GenBank/DDBJ whole genome shotgun (WGS) entry which is preliminary data.</text>
</comment>
<dbReference type="Gene3D" id="3.90.76.10">
    <property type="entry name" value="Dipeptide-binding Protein, Domain 1"/>
    <property type="match status" value="1"/>
</dbReference>
<dbReference type="SUPFAM" id="SSF53850">
    <property type="entry name" value="Periplasmic binding protein-like II"/>
    <property type="match status" value="1"/>
</dbReference>
<dbReference type="InterPro" id="IPR030678">
    <property type="entry name" value="Peptide/Ni-bd"/>
</dbReference>
<dbReference type="Gene3D" id="3.10.105.10">
    <property type="entry name" value="Dipeptide-binding Protein, Domain 3"/>
    <property type="match status" value="1"/>
</dbReference>
<dbReference type="InterPro" id="IPR039424">
    <property type="entry name" value="SBP_5"/>
</dbReference>
<feature type="signal peptide" evidence="1">
    <location>
        <begin position="1"/>
        <end position="31"/>
    </location>
</feature>
<dbReference type="Gene3D" id="3.40.190.10">
    <property type="entry name" value="Periplasmic binding protein-like II"/>
    <property type="match status" value="1"/>
</dbReference>
<evidence type="ECO:0000313" key="4">
    <source>
        <dbReference type="Proteomes" id="UP001306950"/>
    </source>
</evidence>
<dbReference type="EMBL" id="JAZHPZ010000010">
    <property type="protein sequence ID" value="MEF2967865.1"/>
    <property type="molecule type" value="Genomic_DNA"/>
</dbReference>
<dbReference type="PANTHER" id="PTHR30290">
    <property type="entry name" value="PERIPLASMIC BINDING COMPONENT OF ABC TRANSPORTER"/>
    <property type="match status" value="1"/>
</dbReference>
<evidence type="ECO:0000259" key="2">
    <source>
        <dbReference type="Pfam" id="PF00496"/>
    </source>
</evidence>
<dbReference type="InterPro" id="IPR000914">
    <property type="entry name" value="SBP_5_dom"/>
</dbReference>
<evidence type="ECO:0000256" key="1">
    <source>
        <dbReference type="SAM" id="SignalP"/>
    </source>
</evidence>
<dbReference type="Pfam" id="PF00496">
    <property type="entry name" value="SBP_bac_5"/>
    <property type="match status" value="1"/>
</dbReference>
<keyword evidence="4" id="KW-1185">Reference proteome</keyword>
<keyword evidence="1" id="KW-0732">Signal</keyword>
<sequence>MKARFFSTRKLLAVTLILALTVLSACGQANTGNTADTGNTGTADSGKKTVNIGVTYSPNTLNPLSPVGLVSSYVTGLMFLPLVDIDEDLTFKPMLADSIETTDNKTFTINLNKEAKWTDGTPVTADDVIFTFKLMANPKVASTYAYMYAIIEGLDDSGYLPEGTADISGIKKVDDHTLTVTTKAPTTLNIFQDTVGRYLLTVPQSVLKDVAPENINKSEFMQKPNVTNGPYKLVEYSRDHYVQFEANADYFKGAPKIEQLNFKVLQPTAISAQLQSGEIDMNIPSAGVIPISDYDKIKGLEGITTVDGPAIATQFMYINEKSVPDAKQRHAISYAINRDMIVNNLLKGSGEAVSGFFTSYSPYVDESVKADAYDPEKAKSLLQESGWDSGKALTLLVLSGDSTLEQAANIMAENLKAVGVNVQIQMADLATLVDKIVKMEYDLGILTVSMVPVNPLPDIAYFLGTGNPNGYSNPQIDELLASLSAETDEAKIKQYFSEIQKIVAEDVPMPSIYATKALGAINDRVSGAKPKDFGMFINVTEWDVK</sequence>
<dbReference type="CDD" id="cd00995">
    <property type="entry name" value="PBP2_NikA_DppA_OppA_like"/>
    <property type="match status" value="1"/>
</dbReference>
<gene>
    <name evidence="3" type="ORF">V3851_18705</name>
</gene>
<dbReference type="PROSITE" id="PS51257">
    <property type="entry name" value="PROKAR_LIPOPROTEIN"/>
    <property type="match status" value="1"/>
</dbReference>
<name>A0ABU7VVT0_9BACL</name>
<dbReference type="PIRSF" id="PIRSF002741">
    <property type="entry name" value="MppA"/>
    <property type="match status" value="1"/>
</dbReference>